<evidence type="ECO:0000256" key="18">
    <source>
        <dbReference type="HAMAP-Rule" id="MF_01631"/>
    </source>
</evidence>
<keyword evidence="13 18" id="KW-0012">Acyltransferase</keyword>
<dbReference type="InterPro" id="IPR001451">
    <property type="entry name" value="Hexapep"/>
</dbReference>
<feature type="binding site" evidence="18">
    <location>
        <position position="321"/>
    </location>
    <ligand>
        <name>UDP-N-acetyl-alpha-D-glucosamine</name>
        <dbReference type="ChEBI" id="CHEBI:57705"/>
    </ligand>
</feature>
<feature type="region of interest" description="Linker" evidence="18">
    <location>
        <begin position="235"/>
        <end position="255"/>
    </location>
</feature>
<feature type="binding site" evidence="18">
    <location>
        <position position="80"/>
    </location>
    <ligand>
        <name>UDP-N-acetyl-alpha-D-glucosamine</name>
        <dbReference type="ChEBI" id="CHEBI:57705"/>
    </ligand>
</feature>
<dbReference type="CDD" id="cd02540">
    <property type="entry name" value="GT2_GlmU_N_bac"/>
    <property type="match status" value="1"/>
</dbReference>
<feature type="binding site" evidence="18">
    <location>
        <begin position="11"/>
        <end position="14"/>
    </location>
    <ligand>
        <name>UDP-N-acetyl-alpha-D-glucosamine</name>
        <dbReference type="ChEBI" id="CHEBI:57705"/>
    </ligand>
</feature>
<accession>A0ABW5DLJ8</accession>
<keyword evidence="7 18" id="KW-0479">Metal-binding</keyword>
<feature type="binding site" evidence="18">
    <location>
        <position position="354"/>
    </location>
    <ligand>
        <name>UDP-N-acetyl-alpha-D-glucosamine</name>
        <dbReference type="ChEBI" id="CHEBI:57705"/>
    </ligand>
</feature>
<feature type="binding site" evidence="18">
    <location>
        <position position="146"/>
    </location>
    <ligand>
        <name>UDP-N-acetyl-alpha-D-glucosamine</name>
        <dbReference type="ChEBI" id="CHEBI:57705"/>
    </ligand>
</feature>
<dbReference type="SUPFAM" id="SSF51161">
    <property type="entry name" value="Trimeric LpxA-like enzymes"/>
    <property type="match status" value="1"/>
</dbReference>
<dbReference type="PANTHER" id="PTHR43584:SF3">
    <property type="entry name" value="BIFUNCTIONAL PROTEIN GLMU"/>
    <property type="match status" value="1"/>
</dbReference>
<dbReference type="InterPro" id="IPR011004">
    <property type="entry name" value="Trimer_LpxA-like_sf"/>
</dbReference>
<evidence type="ECO:0000256" key="3">
    <source>
        <dbReference type="ARBA" id="ARBA00007947"/>
    </source>
</evidence>
<keyword evidence="14 18" id="KW-0961">Cell wall biogenesis/degradation</keyword>
<keyword evidence="11 18" id="KW-0573">Peptidoglycan synthesis</keyword>
<comment type="cofactor">
    <cofactor evidence="18">
        <name>Mg(2+)</name>
        <dbReference type="ChEBI" id="CHEBI:18420"/>
    </cofactor>
    <text evidence="18">Binds 1 Mg(2+) ion per subunit.</text>
</comment>
<feature type="binding site" evidence="18">
    <location>
        <position position="411"/>
    </location>
    <ligand>
        <name>acetyl-CoA</name>
        <dbReference type="ChEBI" id="CHEBI:57288"/>
    </ligand>
</feature>
<keyword evidence="21" id="KW-1185">Reference proteome</keyword>
<evidence type="ECO:0000313" key="20">
    <source>
        <dbReference type="EMBL" id="MFD2260421.1"/>
    </source>
</evidence>
<evidence type="ECO:0000256" key="2">
    <source>
        <dbReference type="ARBA" id="ARBA00007707"/>
    </source>
</evidence>
<feature type="active site" description="Proton acceptor" evidence="18">
    <location>
        <position position="351"/>
    </location>
</feature>
<comment type="similarity">
    <text evidence="3 18">In the N-terminal section; belongs to the N-acetylglucosamine-1-phosphate uridyltransferase family.</text>
</comment>
<evidence type="ECO:0000256" key="6">
    <source>
        <dbReference type="ARBA" id="ARBA00022695"/>
    </source>
</evidence>
<comment type="caution">
    <text evidence="18">Lacks conserved residue(s) required for the propagation of feature annotation.</text>
</comment>
<dbReference type="SUPFAM" id="SSF53448">
    <property type="entry name" value="Nucleotide-diphospho-sugar transferases"/>
    <property type="match status" value="1"/>
</dbReference>
<keyword evidence="8 18" id="KW-0677">Repeat</keyword>
<evidence type="ECO:0000256" key="17">
    <source>
        <dbReference type="ARBA" id="ARBA00049628"/>
    </source>
</evidence>
<evidence type="ECO:0000256" key="7">
    <source>
        <dbReference type="ARBA" id="ARBA00022723"/>
    </source>
</evidence>
<dbReference type="InterPro" id="IPR018357">
    <property type="entry name" value="Hexapep_transf_CS"/>
</dbReference>
<feature type="binding site" evidence="18">
    <location>
        <position position="368"/>
    </location>
    <ligand>
        <name>acetyl-CoA</name>
        <dbReference type="ChEBI" id="CHEBI:57288"/>
    </ligand>
</feature>
<keyword evidence="12 18" id="KW-0511">Multifunctional enzyme</keyword>
<evidence type="ECO:0000256" key="11">
    <source>
        <dbReference type="ARBA" id="ARBA00022984"/>
    </source>
</evidence>
<feature type="binding site" evidence="18">
    <location>
        <position position="365"/>
    </location>
    <ligand>
        <name>UDP-N-acetyl-alpha-D-glucosamine</name>
        <dbReference type="ChEBI" id="CHEBI:57705"/>
    </ligand>
</feature>
<keyword evidence="6 18" id="KW-0548">Nucleotidyltransferase</keyword>
<dbReference type="PANTHER" id="PTHR43584">
    <property type="entry name" value="NUCLEOTIDYL TRANSFERASE"/>
    <property type="match status" value="1"/>
</dbReference>
<dbReference type="Gene3D" id="3.90.550.10">
    <property type="entry name" value="Spore Coat Polysaccharide Biosynthesis Protein SpsA, Chain A"/>
    <property type="match status" value="1"/>
</dbReference>
<comment type="pathway">
    <text evidence="18">Nucleotide-sugar biosynthesis; UDP-N-acetyl-alpha-D-glucosamine biosynthesis; UDP-N-acetyl-alpha-D-glucosamine from N-acetyl-alpha-D-glucosamine 1-phosphate: step 1/1.</text>
</comment>
<dbReference type="EC" id="2.3.1.157" evidence="18"/>
<dbReference type="InterPro" id="IPR005882">
    <property type="entry name" value="Bifunctional_GlmU"/>
</dbReference>
<evidence type="ECO:0000256" key="14">
    <source>
        <dbReference type="ARBA" id="ARBA00023316"/>
    </source>
</evidence>
<feature type="binding site" evidence="18">
    <location>
        <position position="428"/>
    </location>
    <ligand>
        <name>acetyl-CoA</name>
        <dbReference type="ChEBI" id="CHEBI:57288"/>
    </ligand>
</feature>
<dbReference type="NCBIfam" id="TIGR01173">
    <property type="entry name" value="glmU"/>
    <property type="match status" value="1"/>
</dbReference>
<comment type="subcellular location">
    <subcellularLocation>
        <location evidence="1 18">Cytoplasm</location>
    </subcellularLocation>
</comment>
<evidence type="ECO:0000313" key="21">
    <source>
        <dbReference type="Proteomes" id="UP001597373"/>
    </source>
</evidence>
<organism evidence="20 21">
    <name type="scientific">Chelativorans composti</name>
    <dbReference type="NCBI Taxonomy" id="768533"/>
    <lineage>
        <taxon>Bacteria</taxon>
        <taxon>Pseudomonadati</taxon>
        <taxon>Pseudomonadota</taxon>
        <taxon>Alphaproteobacteria</taxon>
        <taxon>Hyphomicrobiales</taxon>
        <taxon>Phyllobacteriaceae</taxon>
        <taxon>Chelativorans</taxon>
    </lineage>
</organism>
<dbReference type="InterPro" id="IPR029044">
    <property type="entry name" value="Nucleotide-diphossugar_trans"/>
</dbReference>
<evidence type="ECO:0000259" key="19">
    <source>
        <dbReference type="Pfam" id="PF12804"/>
    </source>
</evidence>
<feature type="domain" description="MobA-like NTP transferase" evidence="19">
    <location>
        <begin position="9"/>
        <end position="143"/>
    </location>
</feature>
<feature type="binding site" evidence="18">
    <location>
        <begin position="374"/>
        <end position="375"/>
    </location>
    <ligand>
        <name>acetyl-CoA</name>
        <dbReference type="ChEBI" id="CHEBI:57288"/>
    </ligand>
</feature>
<comment type="pathway">
    <text evidence="18">Nucleotide-sugar biosynthesis; UDP-N-acetyl-alpha-D-glucosamine biosynthesis; N-acetyl-alpha-D-glucosamine 1-phosphate from alpha-D-glucosamine 6-phosphate (route II): step 2/2.</text>
</comment>
<comment type="catalytic activity">
    <reaction evidence="15 18">
        <text>alpha-D-glucosamine 1-phosphate + acetyl-CoA = N-acetyl-alpha-D-glucosamine 1-phosphate + CoA + H(+)</text>
        <dbReference type="Rhea" id="RHEA:13725"/>
        <dbReference type="ChEBI" id="CHEBI:15378"/>
        <dbReference type="ChEBI" id="CHEBI:57287"/>
        <dbReference type="ChEBI" id="CHEBI:57288"/>
        <dbReference type="ChEBI" id="CHEBI:57776"/>
        <dbReference type="ChEBI" id="CHEBI:58516"/>
        <dbReference type="EC" id="2.3.1.157"/>
    </reaction>
</comment>
<evidence type="ECO:0000256" key="4">
    <source>
        <dbReference type="ARBA" id="ARBA00022490"/>
    </source>
</evidence>
<evidence type="ECO:0000256" key="13">
    <source>
        <dbReference type="ARBA" id="ARBA00023315"/>
    </source>
</evidence>
<feature type="binding site" evidence="18">
    <location>
        <position position="25"/>
    </location>
    <ligand>
        <name>UDP-N-acetyl-alpha-D-glucosamine</name>
        <dbReference type="ChEBI" id="CHEBI:57705"/>
    </ligand>
</feature>
<keyword evidence="10 18" id="KW-0133">Cell shape</keyword>
<keyword evidence="4 18" id="KW-0963">Cytoplasm</keyword>
<comment type="subunit">
    <text evidence="18">Homotrimer.</text>
</comment>
<dbReference type="HAMAP" id="MF_01631">
    <property type="entry name" value="GlmU"/>
    <property type="match status" value="1"/>
</dbReference>
<dbReference type="Pfam" id="PF12804">
    <property type="entry name" value="NTP_transf_3"/>
    <property type="match status" value="1"/>
</dbReference>
<dbReference type="RefSeq" id="WP_165278508.1">
    <property type="nucleotide sequence ID" value="NZ_BAABGS010000021.1"/>
</dbReference>
<evidence type="ECO:0000256" key="15">
    <source>
        <dbReference type="ARBA" id="ARBA00048247"/>
    </source>
</evidence>
<dbReference type="InterPro" id="IPR050065">
    <property type="entry name" value="GlmU-like"/>
</dbReference>
<sequence length="459" mass="48504">MTSRTCLSIILAAGEGTRMKSSLPKVLHRVAGLEMVAHVINAARAAGSDALSVVIGHGAETVRAAIEKRYGTGALSFFVQEKQLGTANAVLAAREAIARGHDDVLVMFGDTPLIDADALLAMRAALAQGAAVAVMGFRTENPTGYGRLIEKDGSLVAIREEKDCTDDERRIRFCNGGIMAIAGRHALALLDQVGNENAKGEYYLTDIVEIAVRQGLAVRAVEASFENALGVNNRVELAQAEAIWQGRRREQLMREGVTMIAPETVFLSFDTEIGPDTVIEPNVFFGPGVKVGAGVTIHAFCHFEQATISAGAEIGPYARLRPGAEIQNKAKIGNFVEVKKSVVEVGAKVNHLSYIGDTTVGTKANIGAGTITCNYDGFNKHRTVIGPGAFVGSNSSLVAPVTIGAGAYVGSGSVVTKDVPDDALAVARGRQVNLEGRGKALRERLAREKEEKTNAAGKK</sequence>
<evidence type="ECO:0000256" key="10">
    <source>
        <dbReference type="ARBA" id="ARBA00022960"/>
    </source>
</evidence>
<reference evidence="21" key="1">
    <citation type="journal article" date="2019" name="Int. J. Syst. Evol. Microbiol.">
        <title>The Global Catalogue of Microorganisms (GCM) 10K type strain sequencing project: providing services to taxonomists for standard genome sequencing and annotation.</title>
        <authorList>
            <consortium name="The Broad Institute Genomics Platform"/>
            <consortium name="The Broad Institute Genome Sequencing Center for Infectious Disease"/>
            <person name="Wu L."/>
            <person name="Ma J."/>
        </authorList>
    </citation>
    <scope>NUCLEOTIDE SEQUENCE [LARGE SCALE GENOMIC DNA]</scope>
    <source>
        <strain evidence="21">KCTC 23707</strain>
    </source>
</reference>
<dbReference type="NCBIfam" id="NF010933">
    <property type="entry name" value="PRK14353.1"/>
    <property type="match status" value="1"/>
</dbReference>
<feature type="binding site" evidence="18">
    <location>
        <position position="232"/>
    </location>
    <ligand>
        <name>Mg(2+)</name>
        <dbReference type="ChEBI" id="CHEBI:18420"/>
    </ligand>
</feature>
<gene>
    <name evidence="18 20" type="primary">glmU</name>
    <name evidence="20" type="ORF">ACFSMZ_11680</name>
</gene>
<feature type="binding site" evidence="18">
    <location>
        <position position="160"/>
    </location>
    <ligand>
        <name>UDP-N-acetyl-alpha-D-glucosamine</name>
        <dbReference type="ChEBI" id="CHEBI:57705"/>
    </ligand>
</feature>
<dbReference type="EMBL" id="JBHUIR010000038">
    <property type="protein sequence ID" value="MFD2260421.1"/>
    <property type="molecule type" value="Genomic_DNA"/>
</dbReference>
<feature type="region of interest" description="N-acetyltransferase" evidence="18">
    <location>
        <begin position="256"/>
        <end position="459"/>
    </location>
</feature>
<feature type="binding site" evidence="18">
    <location>
        <position position="339"/>
    </location>
    <ligand>
        <name>UDP-N-acetyl-alpha-D-glucosamine</name>
        <dbReference type="ChEBI" id="CHEBI:57705"/>
    </ligand>
</feature>
<dbReference type="GO" id="GO:0003977">
    <property type="term" value="F:UDP-N-acetylglucosamine diphosphorylase activity"/>
    <property type="evidence" value="ECO:0007669"/>
    <property type="project" value="UniProtKB-EC"/>
</dbReference>
<proteinExistence type="inferred from homology"/>
<comment type="caution">
    <text evidence="20">The sequence shown here is derived from an EMBL/GenBank/DDBJ whole genome shotgun (WGS) entry which is preliminary data.</text>
</comment>
<dbReference type="CDD" id="cd03353">
    <property type="entry name" value="LbH_GlmU_C"/>
    <property type="match status" value="1"/>
</dbReference>
<evidence type="ECO:0000256" key="8">
    <source>
        <dbReference type="ARBA" id="ARBA00022737"/>
    </source>
</evidence>
<feature type="binding site" evidence="18">
    <location>
        <begin position="85"/>
        <end position="86"/>
    </location>
    <ligand>
        <name>UDP-N-acetyl-alpha-D-glucosamine</name>
        <dbReference type="ChEBI" id="CHEBI:57705"/>
    </ligand>
</feature>
<dbReference type="InterPro" id="IPR025877">
    <property type="entry name" value="MobA-like_NTP_Trfase"/>
</dbReference>
<dbReference type="PROSITE" id="PS00101">
    <property type="entry name" value="HEXAPEP_TRANSFERASES"/>
    <property type="match status" value="1"/>
</dbReference>
<comment type="function">
    <text evidence="17 18">Catalyzes the last two sequential reactions in the de novo biosynthetic pathway for UDP-N-acetylglucosamine (UDP-GlcNAc). The C-terminal domain catalyzes the transfer of acetyl group from acetyl coenzyme A to glucosamine-1-phosphate (GlcN-1-P) to produce N-acetylglucosamine-1-phosphate (GlcNAc-1-P), which is converted into UDP-GlcNAc by the transfer of uridine 5-monophosphate (from uridine 5-triphosphate), a reaction catalyzed by the N-terminal domain.</text>
</comment>
<comment type="catalytic activity">
    <reaction evidence="16 18">
        <text>N-acetyl-alpha-D-glucosamine 1-phosphate + UTP + H(+) = UDP-N-acetyl-alpha-D-glucosamine + diphosphate</text>
        <dbReference type="Rhea" id="RHEA:13509"/>
        <dbReference type="ChEBI" id="CHEBI:15378"/>
        <dbReference type="ChEBI" id="CHEBI:33019"/>
        <dbReference type="ChEBI" id="CHEBI:46398"/>
        <dbReference type="ChEBI" id="CHEBI:57705"/>
        <dbReference type="ChEBI" id="CHEBI:57776"/>
        <dbReference type="EC" id="2.7.7.23"/>
    </reaction>
</comment>
<evidence type="ECO:0000256" key="9">
    <source>
        <dbReference type="ARBA" id="ARBA00022842"/>
    </source>
</evidence>
<evidence type="ECO:0000256" key="1">
    <source>
        <dbReference type="ARBA" id="ARBA00004496"/>
    </source>
</evidence>
<comment type="pathway">
    <text evidence="18">Bacterial outer membrane biogenesis; LPS lipid A biosynthesis.</text>
</comment>
<protein>
    <recommendedName>
        <fullName evidence="18">Bifunctional protein GlmU</fullName>
    </recommendedName>
    <domain>
        <recommendedName>
            <fullName evidence="18">UDP-N-acetylglucosamine pyrophosphorylase</fullName>
            <ecNumber evidence="18">2.7.7.23</ecNumber>
        </recommendedName>
        <alternativeName>
            <fullName evidence="18">N-acetylglucosamine-1-phosphate uridyltransferase</fullName>
        </alternativeName>
    </domain>
    <domain>
        <recommendedName>
            <fullName evidence="18">Glucosamine-1-phosphate N-acetyltransferase</fullName>
            <ecNumber evidence="18">2.3.1.157</ecNumber>
        </recommendedName>
    </domain>
</protein>
<dbReference type="EC" id="2.7.7.23" evidence="18"/>
<keyword evidence="9 18" id="KW-0460">Magnesium</keyword>
<keyword evidence="5 18" id="KW-0808">Transferase</keyword>
<evidence type="ECO:0000256" key="12">
    <source>
        <dbReference type="ARBA" id="ARBA00023268"/>
    </source>
</evidence>
<dbReference type="Gene3D" id="2.160.10.10">
    <property type="entry name" value="Hexapeptide repeat proteins"/>
    <property type="match status" value="1"/>
</dbReference>
<comment type="similarity">
    <text evidence="2 18">In the C-terminal section; belongs to the transferase hexapeptide repeat family.</text>
</comment>
<evidence type="ECO:0000256" key="5">
    <source>
        <dbReference type="ARBA" id="ARBA00022679"/>
    </source>
</evidence>
<feature type="binding site" evidence="18">
    <location>
        <position position="232"/>
    </location>
    <ligand>
        <name>UDP-N-acetyl-alpha-D-glucosamine</name>
        <dbReference type="ChEBI" id="CHEBI:57705"/>
    </ligand>
</feature>
<dbReference type="Pfam" id="PF00132">
    <property type="entry name" value="Hexapep"/>
    <property type="match status" value="2"/>
</dbReference>
<evidence type="ECO:0000256" key="16">
    <source>
        <dbReference type="ARBA" id="ARBA00048493"/>
    </source>
</evidence>
<feature type="binding site" evidence="18">
    <location>
        <position position="110"/>
    </location>
    <ligand>
        <name>Mg(2+)</name>
        <dbReference type="ChEBI" id="CHEBI:18420"/>
    </ligand>
</feature>
<name>A0ABW5DLJ8_9HYPH</name>
<feature type="region of interest" description="Pyrophosphorylase" evidence="18">
    <location>
        <begin position="1"/>
        <end position="234"/>
    </location>
</feature>
<feature type="binding site" evidence="18">
    <location>
        <position position="175"/>
    </location>
    <ligand>
        <name>UDP-N-acetyl-alpha-D-glucosamine</name>
        <dbReference type="ChEBI" id="CHEBI:57705"/>
    </ligand>
</feature>
<dbReference type="Proteomes" id="UP001597373">
    <property type="component" value="Unassembled WGS sequence"/>
</dbReference>
<feature type="binding site" evidence="18">
    <location>
        <position position="393"/>
    </location>
    <ligand>
        <name>acetyl-CoA</name>
        <dbReference type="ChEBI" id="CHEBI:57288"/>
    </ligand>
</feature>
<dbReference type="InterPro" id="IPR038009">
    <property type="entry name" value="GlmU_C_LbH"/>
</dbReference>